<dbReference type="RefSeq" id="WP_265046117.1">
    <property type="nucleotide sequence ID" value="NZ_CP100390.1"/>
</dbReference>
<evidence type="ECO:0000313" key="3">
    <source>
        <dbReference type="Proteomes" id="UP001163739"/>
    </source>
</evidence>
<evidence type="ECO:0000256" key="1">
    <source>
        <dbReference type="SAM" id="SignalP"/>
    </source>
</evidence>
<proteinExistence type="predicted"/>
<sequence>MIITHVLFVALVSLLGASQVYADSSPSSDAKGMSGAKGTFSFKPTDHTPGIVTWWKDTDGVSPGVAGCHVGTNEQGVPNGRMFGEACLDDGMLVESNPGKGVIHRHKSDIGHPDKFDCNAWCVGEGMTEGVCKVASAPPCEQSAVCACE</sequence>
<feature type="signal peptide" evidence="1">
    <location>
        <begin position="1"/>
        <end position="22"/>
    </location>
</feature>
<protein>
    <submittedName>
        <fullName evidence="2">Uncharacterized protein</fullName>
    </submittedName>
</protein>
<feature type="chain" id="PRO_5045622478" evidence="1">
    <location>
        <begin position="23"/>
        <end position="149"/>
    </location>
</feature>
<reference evidence="2" key="1">
    <citation type="submission" date="2022-06" db="EMBL/GenBank/DDBJ databases">
        <title>Alkalimarinus sp. nov., isolated from gut of a Alitta virens.</title>
        <authorList>
            <person name="Yang A.I."/>
            <person name="Shin N.-R."/>
        </authorList>
    </citation>
    <scope>NUCLEOTIDE SEQUENCE</scope>
    <source>
        <strain evidence="2">A2M4</strain>
    </source>
</reference>
<keyword evidence="3" id="KW-1185">Reference proteome</keyword>
<keyword evidence="1" id="KW-0732">Signal</keyword>
<organism evidence="2 3">
    <name type="scientific">Alkalimarinus alittae</name>
    <dbReference type="NCBI Taxonomy" id="2961619"/>
    <lineage>
        <taxon>Bacteria</taxon>
        <taxon>Pseudomonadati</taxon>
        <taxon>Pseudomonadota</taxon>
        <taxon>Gammaproteobacteria</taxon>
        <taxon>Alteromonadales</taxon>
        <taxon>Alteromonadaceae</taxon>
        <taxon>Alkalimarinus</taxon>
    </lineage>
</organism>
<dbReference type="EMBL" id="CP100390">
    <property type="protein sequence ID" value="UZE94624.1"/>
    <property type="molecule type" value="Genomic_DNA"/>
</dbReference>
<evidence type="ECO:0000313" key="2">
    <source>
        <dbReference type="EMBL" id="UZE94624.1"/>
    </source>
</evidence>
<dbReference type="Proteomes" id="UP001163739">
    <property type="component" value="Chromosome"/>
</dbReference>
<gene>
    <name evidence="2" type="ORF">NKI27_11045</name>
</gene>
<name>A0ABY6MXW7_9ALTE</name>
<accession>A0ABY6MXW7</accession>